<name>A0A8S0YXU7_ARCPL</name>
<evidence type="ECO:0000313" key="2">
    <source>
        <dbReference type="Proteomes" id="UP000494106"/>
    </source>
</evidence>
<sequence>QIFDRGDPLVLNS</sequence>
<feature type="non-terminal residue" evidence="1">
    <location>
        <position position="1"/>
    </location>
</feature>
<comment type="caution">
    <text evidence="1">The sequence shown here is derived from an EMBL/GenBank/DDBJ whole genome shotgun (WGS) entry which is preliminary data.</text>
</comment>
<gene>
    <name evidence="1" type="ORF">APLA_LOCUS2020</name>
</gene>
<keyword evidence="2" id="KW-1185">Reference proteome</keyword>
<dbReference type="Proteomes" id="UP000494106">
    <property type="component" value="Unassembled WGS sequence"/>
</dbReference>
<proteinExistence type="predicted"/>
<dbReference type="EMBL" id="CADEBC010000159">
    <property type="protein sequence ID" value="CAB3224527.1"/>
    <property type="molecule type" value="Genomic_DNA"/>
</dbReference>
<organism evidence="1 2">
    <name type="scientific">Arctia plantaginis</name>
    <name type="common">Wood tiger moth</name>
    <name type="synonym">Phalaena plantaginis</name>
    <dbReference type="NCBI Taxonomy" id="874455"/>
    <lineage>
        <taxon>Eukaryota</taxon>
        <taxon>Metazoa</taxon>
        <taxon>Ecdysozoa</taxon>
        <taxon>Arthropoda</taxon>
        <taxon>Hexapoda</taxon>
        <taxon>Insecta</taxon>
        <taxon>Pterygota</taxon>
        <taxon>Neoptera</taxon>
        <taxon>Endopterygota</taxon>
        <taxon>Lepidoptera</taxon>
        <taxon>Glossata</taxon>
        <taxon>Ditrysia</taxon>
        <taxon>Noctuoidea</taxon>
        <taxon>Erebidae</taxon>
        <taxon>Arctiinae</taxon>
        <taxon>Arctia</taxon>
    </lineage>
</organism>
<reference evidence="1 2" key="1">
    <citation type="submission" date="2020-04" db="EMBL/GenBank/DDBJ databases">
        <authorList>
            <person name="Wallbank WR R."/>
            <person name="Pardo Diaz C."/>
            <person name="Kozak K."/>
            <person name="Martin S."/>
            <person name="Jiggins C."/>
            <person name="Moest M."/>
            <person name="Warren A I."/>
            <person name="Byers J.R.P. K."/>
            <person name="Montejo-Kovacevich G."/>
            <person name="Yen C E."/>
        </authorList>
    </citation>
    <scope>NUCLEOTIDE SEQUENCE [LARGE SCALE GENOMIC DNA]</scope>
</reference>
<accession>A0A8S0YXU7</accession>
<protein>
    <submittedName>
        <fullName evidence="1">Uncharacterized protein</fullName>
    </submittedName>
</protein>
<evidence type="ECO:0000313" key="1">
    <source>
        <dbReference type="EMBL" id="CAB3224527.1"/>
    </source>
</evidence>